<dbReference type="EMBL" id="LR134377">
    <property type="protein sequence ID" value="VEH04612.1"/>
    <property type="molecule type" value="Genomic_DNA"/>
</dbReference>
<protein>
    <submittedName>
        <fullName evidence="2">Rhodanese-related sulfurtransferase</fullName>
    </submittedName>
</protein>
<dbReference type="HOGENOM" id="CLU_089574_13_0_11"/>
<evidence type="ECO:0000313" key="5">
    <source>
        <dbReference type="Proteomes" id="UP000271380"/>
    </source>
</evidence>
<dbReference type="KEGG" id="cku:UL82_02535"/>
<keyword evidence="2" id="KW-0808">Transferase</keyword>
<proteinExistence type="predicted"/>
<dbReference type="SMART" id="SM00450">
    <property type="entry name" value="RHOD"/>
    <property type="match status" value="1"/>
</dbReference>
<sequence length="101" mass="10899">MPTINNMKEVAVTAVPQEAQLIDVREADEFAAVHAQGAKNIPMSLFTTHMGELDTNKEIYLICKSGARSAQVQEYLAARNIEAINVAGGTEAWVAEGLPTQ</sequence>
<name>A0A0F6QYQ6_9CORY</name>
<evidence type="ECO:0000313" key="3">
    <source>
        <dbReference type="EMBL" id="VEH04612.1"/>
    </source>
</evidence>
<dbReference type="PROSITE" id="PS50206">
    <property type="entry name" value="RHODANESE_3"/>
    <property type="match status" value="1"/>
</dbReference>
<reference evidence="2 4" key="1">
    <citation type="journal article" date="2015" name="Genome Announc.">
        <title>Complete Genome Sequence of Corynebacterium kutscheri DSM 20755, a Corynebacterial Type Strain with Remarkably Low G+C Content of Chromosomal DNA.</title>
        <authorList>
            <person name="Ruckert C."/>
            <person name="Albersmeier A."/>
            <person name="Winkler A."/>
            <person name="Tauch A."/>
        </authorList>
    </citation>
    <scope>NUCLEOTIDE SEQUENCE [LARGE SCALE GENOMIC DNA]</scope>
    <source>
        <strain evidence="2 4">DSM 20755</strain>
    </source>
</reference>
<dbReference type="PANTHER" id="PTHR43031:SF17">
    <property type="entry name" value="SULFURTRANSFERASE YTWF-RELATED"/>
    <property type="match status" value="1"/>
</dbReference>
<reference evidence="3 5" key="2">
    <citation type="submission" date="2018-12" db="EMBL/GenBank/DDBJ databases">
        <authorList>
            <consortium name="Pathogen Informatics"/>
        </authorList>
    </citation>
    <scope>NUCLEOTIDE SEQUENCE [LARGE SCALE GENOMIC DNA]</scope>
    <source>
        <strain evidence="3 5">NCTC949</strain>
    </source>
</reference>
<dbReference type="STRING" id="35755.UL82_02535"/>
<feature type="domain" description="Rhodanese" evidence="1">
    <location>
        <begin position="15"/>
        <end position="101"/>
    </location>
</feature>
<gene>
    <name evidence="3" type="primary">moeZ</name>
    <name evidence="3" type="ORF">NCTC949_00184</name>
    <name evidence="2" type="ORF">UL82_02535</name>
</gene>
<dbReference type="Pfam" id="PF00581">
    <property type="entry name" value="Rhodanese"/>
    <property type="match status" value="1"/>
</dbReference>
<dbReference type="InterPro" id="IPR050229">
    <property type="entry name" value="GlpE_sulfurtransferase"/>
</dbReference>
<dbReference type="SUPFAM" id="SSF52821">
    <property type="entry name" value="Rhodanese/Cell cycle control phosphatase"/>
    <property type="match status" value="1"/>
</dbReference>
<dbReference type="AlphaFoldDB" id="A0A0F6QYQ6"/>
<dbReference type="CDD" id="cd00158">
    <property type="entry name" value="RHOD"/>
    <property type="match status" value="1"/>
</dbReference>
<organism evidence="2 4">
    <name type="scientific">Corynebacterium kutscheri</name>
    <dbReference type="NCBI Taxonomy" id="35755"/>
    <lineage>
        <taxon>Bacteria</taxon>
        <taxon>Bacillati</taxon>
        <taxon>Actinomycetota</taxon>
        <taxon>Actinomycetes</taxon>
        <taxon>Mycobacteriales</taxon>
        <taxon>Corynebacteriaceae</taxon>
        <taxon>Corynebacterium</taxon>
    </lineage>
</organism>
<evidence type="ECO:0000313" key="2">
    <source>
        <dbReference type="EMBL" id="AKE40732.1"/>
    </source>
</evidence>
<dbReference type="PANTHER" id="PTHR43031">
    <property type="entry name" value="FAD-DEPENDENT OXIDOREDUCTASE"/>
    <property type="match status" value="1"/>
</dbReference>
<dbReference type="InterPro" id="IPR036873">
    <property type="entry name" value="Rhodanese-like_dom_sf"/>
</dbReference>
<evidence type="ECO:0000313" key="4">
    <source>
        <dbReference type="Proteomes" id="UP000033457"/>
    </source>
</evidence>
<dbReference type="Proteomes" id="UP000271380">
    <property type="component" value="Chromosome"/>
</dbReference>
<dbReference type="InterPro" id="IPR001763">
    <property type="entry name" value="Rhodanese-like_dom"/>
</dbReference>
<dbReference type="EMBL" id="CP011312">
    <property type="protein sequence ID" value="AKE40732.1"/>
    <property type="molecule type" value="Genomic_DNA"/>
</dbReference>
<evidence type="ECO:0000259" key="1">
    <source>
        <dbReference type="PROSITE" id="PS50206"/>
    </source>
</evidence>
<dbReference type="Gene3D" id="3.40.250.10">
    <property type="entry name" value="Rhodanese-like domain"/>
    <property type="match status" value="1"/>
</dbReference>
<accession>A0A0F6QYQ6</accession>
<keyword evidence="4" id="KW-1185">Reference proteome</keyword>
<dbReference type="Proteomes" id="UP000033457">
    <property type="component" value="Chromosome"/>
</dbReference>
<dbReference type="GO" id="GO:0016740">
    <property type="term" value="F:transferase activity"/>
    <property type="evidence" value="ECO:0007669"/>
    <property type="project" value="UniProtKB-KW"/>
</dbReference>